<dbReference type="Gene3D" id="2.120.10.80">
    <property type="entry name" value="Kelch-type beta propeller"/>
    <property type="match status" value="1"/>
</dbReference>
<feature type="domain" description="F-box" evidence="2">
    <location>
        <begin position="24"/>
        <end position="64"/>
    </location>
</feature>
<evidence type="ECO:0000313" key="4">
    <source>
        <dbReference type="Proteomes" id="UP000467841"/>
    </source>
</evidence>
<reference evidence="3" key="1">
    <citation type="submission" date="2020-01" db="EMBL/GenBank/DDBJ databases">
        <authorList>
            <person name="Mishra B."/>
        </authorList>
    </citation>
    <scope>NUCLEOTIDE SEQUENCE [LARGE SCALE GENOMIC DNA]</scope>
</reference>
<protein>
    <recommendedName>
        <fullName evidence="2">F-box domain-containing protein</fullName>
    </recommendedName>
</protein>
<dbReference type="EMBL" id="CACVBM020001806">
    <property type="protein sequence ID" value="CAA7059915.1"/>
    <property type="molecule type" value="Genomic_DNA"/>
</dbReference>
<dbReference type="PANTHER" id="PTHR24414">
    <property type="entry name" value="F-BOX/KELCH-REPEAT PROTEIN SKIP4"/>
    <property type="match status" value="1"/>
</dbReference>
<feature type="region of interest" description="Disordered" evidence="1">
    <location>
        <begin position="1"/>
        <end position="23"/>
    </location>
</feature>
<keyword evidence="4" id="KW-1185">Reference proteome</keyword>
<accession>A0A6D2KSV6</accession>
<gene>
    <name evidence="3" type="ORF">MERR_LOCUS47151</name>
</gene>
<comment type="caution">
    <text evidence="3">The sequence shown here is derived from an EMBL/GenBank/DDBJ whole genome shotgun (WGS) entry which is preliminary data.</text>
</comment>
<evidence type="ECO:0000256" key="1">
    <source>
        <dbReference type="SAM" id="MobiDB-lite"/>
    </source>
</evidence>
<dbReference type="InterPro" id="IPR036047">
    <property type="entry name" value="F-box-like_dom_sf"/>
</dbReference>
<evidence type="ECO:0000259" key="2">
    <source>
        <dbReference type="SMART" id="SM00256"/>
    </source>
</evidence>
<dbReference type="PANTHER" id="PTHR24414:SF148">
    <property type="entry name" value="F-BOX DOMAIN-CONTAINING PROTEIN"/>
    <property type="match status" value="1"/>
</dbReference>
<feature type="compositionally biased region" description="Basic and acidic residues" evidence="1">
    <location>
        <begin position="1"/>
        <end position="15"/>
    </location>
</feature>
<evidence type="ECO:0000313" key="3">
    <source>
        <dbReference type="EMBL" id="CAA7059915.1"/>
    </source>
</evidence>
<dbReference type="SUPFAM" id="SSF81383">
    <property type="entry name" value="F-box domain"/>
    <property type="match status" value="1"/>
</dbReference>
<dbReference type="InterPro" id="IPR057499">
    <property type="entry name" value="Kelch_FKB95"/>
</dbReference>
<dbReference type="InterPro" id="IPR001810">
    <property type="entry name" value="F-box_dom"/>
</dbReference>
<dbReference type="AlphaFoldDB" id="A0A6D2KSV6"/>
<dbReference type="OrthoDB" id="45365at2759"/>
<sequence>MSSPERKGREKKEPSSESAPNPSLPHDLVLSCIARVSRLYYPTLSLVSKSFRSLIASPELYKARSLLGHTESCLYVCIQVLGDNSPNWYTLCRKPNKTTKSSSGYVLAAVPVPDAPLALLSGSGLVAVGSNIYNIGGSDLNSMAEGSYSRVTVLDCRSHTLSEAPSLRVALRSLSASVVDRNIYVVGSCRAGDTDLKNSYQVLDTKAQVWDHVPCGETEVVGIDKTVSFKDKFHVVGRSKDGGRKVVAYDPKERKWEAVDRHVGWFIDPGASCEIGNVLYATSRCLEERVLVWYDTEETMWRNVTGLVGLPKLTCLWESEAFRFNDFGGKMGFLWEGEAFRFNYSGFLQKKIWFAEIALERRSSCEIWGKVEWFYHVLTVPATSWVIKVLSATV</sequence>
<name>A0A6D2KSV6_9BRAS</name>
<dbReference type="InterPro" id="IPR050354">
    <property type="entry name" value="F-box/kelch-repeat_ARATH"/>
</dbReference>
<dbReference type="Proteomes" id="UP000467841">
    <property type="component" value="Unassembled WGS sequence"/>
</dbReference>
<organism evidence="3 4">
    <name type="scientific">Microthlaspi erraticum</name>
    <dbReference type="NCBI Taxonomy" id="1685480"/>
    <lineage>
        <taxon>Eukaryota</taxon>
        <taxon>Viridiplantae</taxon>
        <taxon>Streptophyta</taxon>
        <taxon>Embryophyta</taxon>
        <taxon>Tracheophyta</taxon>
        <taxon>Spermatophyta</taxon>
        <taxon>Magnoliopsida</taxon>
        <taxon>eudicotyledons</taxon>
        <taxon>Gunneridae</taxon>
        <taxon>Pentapetalae</taxon>
        <taxon>rosids</taxon>
        <taxon>malvids</taxon>
        <taxon>Brassicales</taxon>
        <taxon>Brassicaceae</taxon>
        <taxon>Coluteocarpeae</taxon>
        <taxon>Microthlaspi</taxon>
    </lineage>
</organism>
<dbReference type="CDD" id="cd22152">
    <property type="entry name" value="F-box_AtAFR-like"/>
    <property type="match status" value="1"/>
</dbReference>
<dbReference type="SMART" id="SM00256">
    <property type="entry name" value="FBOX"/>
    <property type="match status" value="1"/>
</dbReference>
<dbReference type="Pfam" id="PF25210">
    <property type="entry name" value="Kelch_FKB95"/>
    <property type="match status" value="1"/>
</dbReference>
<dbReference type="SUPFAM" id="SSF117281">
    <property type="entry name" value="Kelch motif"/>
    <property type="match status" value="1"/>
</dbReference>
<dbReference type="Pfam" id="PF00646">
    <property type="entry name" value="F-box"/>
    <property type="match status" value="1"/>
</dbReference>
<proteinExistence type="predicted"/>
<dbReference type="InterPro" id="IPR015915">
    <property type="entry name" value="Kelch-typ_b-propeller"/>
</dbReference>